<dbReference type="InterPro" id="IPR006171">
    <property type="entry name" value="TOPRIM_dom"/>
</dbReference>
<comment type="caution">
    <text evidence="3">The sequence shown here is derived from an EMBL/GenBank/DDBJ whole genome shotgun (WGS) entry which is preliminary data.</text>
</comment>
<dbReference type="OrthoDB" id="7465087at2"/>
<evidence type="ECO:0000259" key="1">
    <source>
        <dbReference type="Pfam" id="PF13362"/>
    </source>
</evidence>
<evidence type="ECO:0000259" key="2">
    <source>
        <dbReference type="Pfam" id="PF23639"/>
    </source>
</evidence>
<sequence>MAAIVRALGGDLYADGGRANVPGPGHSAADRSVSLMLSDGRVIAHSFAGDGWRAVLDDLFERGLVDRDGRLVDAGVASATSGPSARARRAIAQDLWAEGRPITGTLSEIHLRRRGVASASPTLRHHPGVPAAVYAARGLRRPALLAAITAPAGEITGLEVTYLAPNGGRARMSLARKTIGVRASGSAVRLDPPAPRMLVGEGIATCLSAAARFGLPAWALLSTGNLRAWRPPPGVEFVLIAADRGRDGERSALVLAAALRAMGVRGAVRWPPAPFGDWNEAWVASREGK</sequence>
<accession>A0A328BPM5</accession>
<dbReference type="Pfam" id="PF23639">
    <property type="entry name" value="DUF7146"/>
    <property type="match status" value="1"/>
</dbReference>
<dbReference type="Proteomes" id="UP000249524">
    <property type="component" value="Unassembled WGS sequence"/>
</dbReference>
<dbReference type="InterPro" id="IPR055570">
    <property type="entry name" value="DUF7146"/>
</dbReference>
<dbReference type="AlphaFoldDB" id="A0A328BPM5"/>
<reference evidence="3 4" key="1">
    <citation type="submission" date="2018-05" db="EMBL/GenBank/DDBJ databases">
        <authorList>
            <person name="Lanie J.A."/>
            <person name="Ng W.-L."/>
            <person name="Kazmierczak K.M."/>
            <person name="Andrzejewski T.M."/>
            <person name="Davidsen T.M."/>
            <person name="Wayne K.J."/>
            <person name="Tettelin H."/>
            <person name="Glass J.I."/>
            <person name="Rusch D."/>
            <person name="Podicherti R."/>
            <person name="Tsui H.-C.T."/>
            <person name="Winkler M.E."/>
        </authorList>
    </citation>
    <scope>NUCLEOTIDE SEQUENCE [LARGE SCALE GENOMIC DNA]</scope>
    <source>
        <strain evidence="3 4">BUT-10</strain>
    </source>
</reference>
<evidence type="ECO:0000313" key="4">
    <source>
        <dbReference type="Proteomes" id="UP000249524"/>
    </source>
</evidence>
<feature type="domain" description="Toprim" evidence="1">
    <location>
        <begin position="197"/>
        <end position="284"/>
    </location>
</feature>
<name>A0A328BPM5_9CAUL</name>
<dbReference type="EMBL" id="QFYS01000001">
    <property type="protein sequence ID" value="RAK69250.1"/>
    <property type="molecule type" value="Genomic_DNA"/>
</dbReference>
<organism evidence="3 4">
    <name type="scientific">Phenylobacterium kunshanense</name>
    <dbReference type="NCBI Taxonomy" id="1445034"/>
    <lineage>
        <taxon>Bacteria</taxon>
        <taxon>Pseudomonadati</taxon>
        <taxon>Pseudomonadota</taxon>
        <taxon>Alphaproteobacteria</taxon>
        <taxon>Caulobacterales</taxon>
        <taxon>Caulobacteraceae</taxon>
        <taxon>Phenylobacterium</taxon>
    </lineage>
</organism>
<protein>
    <submittedName>
        <fullName evidence="3">Virulence-associated protein E</fullName>
    </submittedName>
</protein>
<keyword evidence="4" id="KW-1185">Reference proteome</keyword>
<feature type="domain" description="DUF7146" evidence="2">
    <location>
        <begin position="87"/>
        <end position="190"/>
    </location>
</feature>
<gene>
    <name evidence="3" type="ORF">DJ019_01480</name>
</gene>
<proteinExistence type="predicted"/>
<dbReference type="Pfam" id="PF13362">
    <property type="entry name" value="Toprim_3"/>
    <property type="match status" value="1"/>
</dbReference>
<evidence type="ECO:0000313" key="3">
    <source>
        <dbReference type="EMBL" id="RAK69250.1"/>
    </source>
</evidence>